<gene>
    <name evidence="4" type="ORF">OG579_04585</name>
</gene>
<dbReference type="PANTHER" id="PTHR11092:SF0">
    <property type="entry name" value="EPIMERASE FAMILY PROTEIN SDR39U1"/>
    <property type="match status" value="1"/>
</dbReference>
<feature type="domain" description="DUF1731" evidence="3">
    <location>
        <begin position="260"/>
        <end position="302"/>
    </location>
</feature>
<feature type="domain" description="NAD-dependent epimerase/dehydratase" evidence="2">
    <location>
        <begin position="4"/>
        <end position="227"/>
    </location>
</feature>
<dbReference type="AlphaFoldDB" id="A0AAU4K4T5"/>
<dbReference type="EMBL" id="CP108021">
    <property type="protein sequence ID" value="WUM21090.1"/>
    <property type="molecule type" value="Genomic_DNA"/>
</dbReference>
<dbReference type="KEGG" id="whr:OG579_04585"/>
<dbReference type="NCBIfam" id="TIGR01777">
    <property type="entry name" value="yfcH"/>
    <property type="match status" value="1"/>
</dbReference>
<dbReference type="InterPro" id="IPR013549">
    <property type="entry name" value="DUF1731"/>
</dbReference>
<proteinExistence type="inferred from homology"/>
<dbReference type="Gene3D" id="3.40.50.720">
    <property type="entry name" value="NAD(P)-binding Rossmann-like Domain"/>
    <property type="match status" value="1"/>
</dbReference>
<evidence type="ECO:0000313" key="5">
    <source>
        <dbReference type="Proteomes" id="UP001432128"/>
    </source>
</evidence>
<dbReference type="PANTHER" id="PTHR11092">
    <property type="entry name" value="SUGAR NUCLEOTIDE EPIMERASE RELATED"/>
    <property type="match status" value="1"/>
</dbReference>
<comment type="similarity">
    <text evidence="1">Belongs to the NAD(P)-dependent epimerase/dehydratase family. SDR39U1 subfamily.</text>
</comment>
<sequence length="309" mass="32372">MRVAIAGSSGLIGTALTASLRSDGHEVRRLVRHEPRTPDEIGWAPESFGLTPDALDGVDAVVNLCGVGIGNRPWSGEFKQKLRDSRMVPTQVLADAILATDVPVFVSSSATGIYGFGSDGAGDRASGDLASGDGAFPEMTEDSPAGSGFLAELAKDWERTAALATDARVVAIRTAPVLSPSGGLLGKLRPLFKLGLGGKLGAGHQYMSWITLVDHVRAVRFVLDNDLSGPVNLTAPQPVTNTEFTAAFGRSVHRPAILPVPAPLLRLAGGELAREMLLGGQRAVPKVLTDNGFTFVHPTIDDGMEYANA</sequence>
<dbReference type="Pfam" id="PF01370">
    <property type="entry name" value="Epimerase"/>
    <property type="match status" value="1"/>
</dbReference>
<evidence type="ECO:0000313" key="4">
    <source>
        <dbReference type="EMBL" id="WUM21090.1"/>
    </source>
</evidence>
<dbReference type="InterPro" id="IPR010099">
    <property type="entry name" value="SDR39U1"/>
</dbReference>
<dbReference type="Proteomes" id="UP001432128">
    <property type="component" value="Chromosome"/>
</dbReference>
<evidence type="ECO:0000259" key="3">
    <source>
        <dbReference type="Pfam" id="PF08338"/>
    </source>
</evidence>
<reference evidence="4 5" key="1">
    <citation type="submission" date="2022-10" db="EMBL/GenBank/DDBJ databases">
        <title>The complete genomes of actinobacterial strains from the NBC collection.</title>
        <authorList>
            <person name="Joergensen T.S."/>
            <person name="Alvarez Arevalo M."/>
            <person name="Sterndorff E.B."/>
            <person name="Faurdal D."/>
            <person name="Vuksanovic O."/>
            <person name="Mourched A.-S."/>
            <person name="Charusanti P."/>
            <person name="Shaw S."/>
            <person name="Blin K."/>
            <person name="Weber T."/>
        </authorList>
    </citation>
    <scope>NUCLEOTIDE SEQUENCE [LARGE SCALE GENOMIC DNA]</scope>
    <source>
        <strain evidence="4 5">NBC_00319</strain>
    </source>
</reference>
<keyword evidence="5" id="KW-1185">Reference proteome</keyword>
<dbReference type="Pfam" id="PF08338">
    <property type="entry name" value="DUF1731"/>
    <property type="match status" value="1"/>
</dbReference>
<evidence type="ECO:0000256" key="1">
    <source>
        <dbReference type="ARBA" id="ARBA00009353"/>
    </source>
</evidence>
<dbReference type="SUPFAM" id="SSF51735">
    <property type="entry name" value="NAD(P)-binding Rossmann-fold domains"/>
    <property type="match status" value="1"/>
</dbReference>
<dbReference type="InterPro" id="IPR036291">
    <property type="entry name" value="NAD(P)-bd_dom_sf"/>
</dbReference>
<accession>A0AAU4K4T5</accession>
<protein>
    <submittedName>
        <fullName evidence="4">TIGR01777 family oxidoreductase</fullName>
    </submittedName>
</protein>
<dbReference type="InterPro" id="IPR001509">
    <property type="entry name" value="Epimerase_deHydtase"/>
</dbReference>
<organism evidence="4 5">
    <name type="scientific">Williamsia herbipolensis</name>
    <dbReference type="NCBI Taxonomy" id="1603258"/>
    <lineage>
        <taxon>Bacteria</taxon>
        <taxon>Bacillati</taxon>
        <taxon>Actinomycetota</taxon>
        <taxon>Actinomycetes</taxon>
        <taxon>Mycobacteriales</taxon>
        <taxon>Nocardiaceae</taxon>
        <taxon>Williamsia</taxon>
    </lineage>
</organism>
<dbReference type="RefSeq" id="WP_328858252.1">
    <property type="nucleotide sequence ID" value="NZ_CP108021.1"/>
</dbReference>
<name>A0AAU4K4T5_9NOCA</name>
<evidence type="ECO:0000259" key="2">
    <source>
        <dbReference type="Pfam" id="PF01370"/>
    </source>
</evidence>